<evidence type="ECO:0000313" key="3">
    <source>
        <dbReference type="Proteomes" id="UP001221413"/>
    </source>
</evidence>
<comment type="caution">
    <text evidence="2">The sequence shown here is derived from an EMBL/GenBank/DDBJ whole genome shotgun (WGS) entry which is preliminary data.</text>
</comment>
<name>A0AAD6IWG8_DREDA</name>
<sequence>MPCQETAKPQRLLFVTSAKEHPRDPEPRAPAAANTPETIPSQAATTCGRASQPDLPFQIFRTDEVILRGGFAPFPDD</sequence>
<feature type="compositionally biased region" description="Basic and acidic residues" evidence="1">
    <location>
        <begin position="18"/>
        <end position="27"/>
    </location>
</feature>
<proteinExistence type="predicted"/>
<feature type="region of interest" description="Disordered" evidence="1">
    <location>
        <begin position="1"/>
        <end position="38"/>
    </location>
</feature>
<keyword evidence="3" id="KW-1185">Reference proteome</keyword>
<protein>
    <submittedName>
        <fullName evidence="2">Uncharacterized protein</fullName>
    </submittedName>
</protein>
<evidence type="ECO:0000256" key="1">
    <source>
        <dbReference type="SAM" id="MobiDB-lite"/>
    </source>
</evidence>
<dbReference type="AlphaFoldDB" id="A0AAD6IWG8"/>
<evidence type="ECO:0000313" key="2">
    <source>
        <dbReference type="EMBL" id="KAJ6258840.1"/>
    </source>
</evidence>
<gene>
    <name evidence="2" type="ORF">Dda_6895</name>
</gene>
<reference evidence="2" key="1">
    <citation type="submission" date="2023-01" db="EMBL/GenBank/DDBJ databases">
        <title>The chitinases involved in constricting ring structure development in the nematode-trapping fungus Drechslerella dactyloides.</title>
        <authorList>
            <person name="Wang R."/>
            <person name="Zhang L."/>
            <person name="Tang P."/>
            <person name="Li S."/>
            <person name="Liang L."/>
        </authorList>
    </citation>
    <scope>NUCLEOTIDE SEQUENCE</scope>
    <source>
        <strain evidence="2">YMF1.00031</strain>
    </source>
</reference>
<dbReference type="EMBL" id="JAQGDS010000008">
    <property type="protein sequence ID" value="KAJ6258840.1"/>
    <property type="molecule type" value="Genomic_DNA"/>
</dbReference>
<organism evidence="2 3">
    <name type="scientific">Drechslerella dactyloides</name>
    <name type="common">Nematode-trapping fungus</name>
    <name type="synonym">Arthrobotrys dactyloides</name>
    <dbReference type="NCBI Taxonomy" id="74499"/>
    <lineage>
        <taxon>Eukaryota</taxon>
        <taxon>Fungi</taxon>
        <taxon>Dikarya</taxon>
        <taxon>Ascomycota</taxon>
        <taxon>Pezizomycotina</taxon>
        <taxon>Orbiliomycetes</taxon>
        <taxon>Orbiliales</taxon>
        <taxon>Orbiliaceae</taxon>
        <taxon>Drechslerella</taxon>
    </lineage>
</organism>
<dbReference type="Proteomes" id="UP001221413">
    <property type="component" value="Unassembled WGS sequence"/>
</dbReference>
<accession>A0AAD6IWG8</accession>